<proteinExistence type="inferred from homology"/>
<dbReference type="PANTHER" id="PTHR43811:SF19">
    <property type="entry name" value="39 KDA FK506-BINDING NUCLEAR PROTEIN"/>
    <property type="match status" value="1"/>
</dbReference>
<dbReference type="Gene3D" id="3.10.50.40">
    <property type="match status" value="1"/>
</dbReference>
<dbReference type="SUPFAM" id="SSF54534">
    <property type="entry name" value="FKBP-like"/>
    <property type="match status" value="1"/>
</dbReference>
<protein>
    <recommendedName>
        <fullName evidence="6">Peptidyl-prolyl cis-trans isomerase</fullName>
        <ecNumber evidence="6">5.2.1.8</ecNumber>
    </recommendedName>
</protein>
<dbReference type="AlphaFoldDB" id="A0A1F6FT96"/>
<reference evidence="9 10" key="1">
    <citation type="journal article" date="2016" name="Nat. Commun.">
        <title>Thousands of microbial genomes shed light on interconnected biogeochemical processes in an aquifer system.</title>
        <authorList>
            <person name="Anantharaman K."/>
            <person name="Brown C.T."/>
            <person name="Hug L.A."/>
            <person name="Sharon I."/>
            <person name="Castelle C.J."/>
            <person name="Probst A.J."/>
            <person name="Thomas B.C."/>
            <person name="Singh A."/>
            <person name="Wilkins M.J."/>
            <person name="Karaoz U."/>
            <person name="Brodie E.L."/>
            <person name="Williams K.H."/>
            <person name="Hubbard S.S."/>
            <person name="Banfield J.F."/>
        </authorList>
    </citation>
    <scope>NUCLEOTIDE SEQUENCE [LARGE SCALE GENOMIC DNA]</scope>
</reference>
<evidence type="ECO:0000256" key="4">
    <source>
        <dbReference type="ARBA" id="ARBA00023235"/>
    </source>
</evidence>
<dbReference type="EMBL" id="MFMT01000007">
    <property type="protein sequence ID" value="OGG89071.1"/>
    <property type="molecule type" value="Genomic_DNA"/>
</dbReference>
<keyword evidence="7" id="KW-0472">Membrane</keyword>
<feature type="domain" description="PPIase FKBP-type" evidence="8">
    <location>
        <begin position="94"/>
        <end position="181"/>
    </location>
</feature>
<evidence type="ECO:0000256" key="6">
    <source>
        <dbReference type="RuleBase" id="RU003915"/>
    </source>
</evidence>
<keyword evidence="3 5" id="KW-0697">Rotamase</keyword>
<evidence type="ECO:0000256" key="5">
    <source>
        <dbReference type="PROSITE-ProRule" id="PRU00277"/>
    </source>
</evidence>
<accession>A0A1F6FT96</accession>
<dbReference type="EC" id="5.2.1.8" evidence="6"/>
<keyword evidence="4 5" id="KW-0413">Isomerase</keyword>
<dbReference type="InterPro" id="IPR001179">
    <property type="entry name" value="PPIase_FKBP_dom"/>
</dbReference>
<dbReference type="Pfam" id="PF00254">
    <property type="entry name" value="FKBP_C"/>
    <property type="match status" value="1"/>
</dbReference>
<comment type="caution">
    <text evidence="9">The sequence shown here is derived from an EMBL/GenBank/DDBJ whole genome shotgun (WGS) entry which is preliminary data.</text>
</comment>
<evidence type="ECO:0000256" key="3">
    <source>
        <dbReference type="ARBA" id="ARBA00023110"/>
    </source>
</evidence>
<comment type="catalytic activity">
    <reaction evidence="1 5 6">
        <text>[protein]-peptidylproline (omega=180) = [protein]-peptidylproline (omega=0)</text>
        <dbReference type="Rhea" id="RHEA:16237"/>
        <dbReference type="Rhea" id="RHEA-COMP:10747"/>
        <dbReference type="Rhea" id="RHEA-COMP:10748"/>
        <dbReference type="ChEBI" id="CHEBI:83833"/>
        <dbReference type="ChEBI" id="CHEBI:83834"/>
        <dbReference type="EC" id="5.2.1.8"/>
    </reaction>
</comment>
<organism evidence="9 10">
    <name type="scientific">Candidatus Kaiserbacteria bacterium RIFOXYD1_FULL_42_15</name>
    <dbReference type="NCBI Taxonomy" id="1798532"/>
    <lineage>
        <taxon>Bacteria</taxon>
        <taxon>Candidatus Kaiseribacteriota</taxon>
    </lineage>
</organism>
<dbReference type="PROSITE" id="PS50059">
    <property type="entry name" value="FKBP_PPIASE"/>
    <property type="match status" value="1"/>
</dbReference>
<sequence length="181" mass="19206">MFNKFELFGIGISVLLMALALFLLQLDTSFLTSTNNKTQFASTVGGVVAVNIDTPDEKVALRDAILSAADPDGKLQKLIIDDVLIGNGMAVESGNTVTVNYIGTLQNGEEFDNSFKRDTPFTFTVGGGKVIKGWDEGLVGMKLGGKRILVIPADMGYGVKGHGPIPGGATLVFIIELVEIK</sequence>
<feature type="transmembrane region" description="Helical" evidence="7">
    <location>
        <begin position="7"/>
        <end position="26"/>
    </location>
</feature>
<evidence type="ECO:0000259" key="8">
    <source>
        <dbReference type="PROSITE" id="PS50059"/>
    </source>
</evidence>
<evidence type="ECO:0000256" key="7">
    <source>
        <dbReference type="SAM" id="Phobius"/>
    </source>
</evidence>
<dbReference type="FunFam" id="3.10.50.40:FF:000006">
    <property type="entry name" value="Peptidyl-prolyl cis-trans isomerase"/>
    <property type="match status" value="1"/>
</dbReference>
<evidence type="ECO:0000256" key="1">
    <source>
        <dbReference type="ARBA" id="ARBA00000971"/>
    </source>
</evidence>
<evidence type="ECO:0000313" key="9">
    <source>
        <dbReference type="EMBL" id="OGG89071.1"/>
    </source>
</evidence>
<dbReference type="GO" id="GO:0003755">
    <property type="term" value="F:peptidyl-prolyl cis-trans isomerase activity"/>
    <property type="evidence" value="ECO:0007669"/>
    <property type="project" value="UniProtKB-UniRule"/>
</dbReference>
<comment type="similarity">
    <text evidence="2 6">Belongs to the FKBP-type PPIase family.</text>
</comment>
<keyword evidence="7" id="KW-1133">Transmembrane helix</keyword>
<dbReference type="PANTHER" id="PTHR43811">
    <property type="entry name" value="FKBP-TYPE PEPTIDYL-PROLYL CIS-TRANS ISOMERASE FKPA"/>
    <property type="match status" value="1"/>
</dbReference>
<name>A0A1F6FT96_9BACT</name>
<dbReference type="Proteomes" id="UP000179230">
    <property type="component" value="Unassembled WGS sequence"/>
</dbReference>
<gene>
    <name evidence="9" type="ORF">A2592_02225</name>
</gene>
<dbReference type="InterPro" id="IPR046357">
    <property type="entry name" value="PPIase_dom_sf"/>
</dbReference>
<evidence type="ECO:0000256" key="2">
    <source>
        <dbReference type="ARBA" id="ARBA00006577"/>
    </source>
</evidence>
<keyword evidence="7" id="KW-0812">Transmembrane</keyword>
<evidence type="ECO:0000313" key="10">
    <source>
        <dbReference type="Proteomes" id="UP000179230"/>
    </source>
</evidence>